<accession>A0ACC2IJS9</accession>
<evidence type="ECO:0000313" key="2">
    <source>
        <dbReference type="Proteomes" id="UP001153331"/>
    </source>
</evidence>
<keyword evidence="2" id="KW-1185">Reference proteome</keyword>
<dbReference type="Proteomes" id="UP001153331">
    <property type="component" value="Unassembled WGS sequence"/>
</dbReference>
<comment type="caution">
    <text evidence="1">The sequence shown here is derived from an EMBL/GenBank/DDBJ whole genome shotgun (WGS) entry which is preliminary data.</text>
</comment>
<evidence type="ECO:0000313" key="1">
    <source>
        <dbReference type="EMBL" id="KAJ8115344.1"/>
    </source>
</evidence>
<organism evidence="1 2">
    <name type="scientific">Boeremia exigua</name>
    <dbReference type="NCBI Taxonomy" id="749465"/>
    <lineage>
        <taxon>Eukaryota</taxon>
        <taxon>Fungi</taxon>
        <taxon>Dikarya</taxon>
        <taxon>Ascomycota</taxon>
        <taxon>Pezizomycotina</taxon>
        <taxon>Dothideomycetes</taxon>
        <taxon>Pleosporomycetidae</taxon>
        <taxon>Pleosporales</taxon>
        <taxon>Pleosporineae</taxon>
        <taxon>Didymellaceae</taxon>
        <taxon>Boeremia</taxon>
    </lineage>
</organism>
<name>A0ACC2IJS9_9PLEO</name>
<sequence length="603" mass="68043">MDPTNFLVFGSGSGLQCAREEDATESLGLNEFNASLPLLIEDDPPINTSEQCDRSEFISKVIPDWEFSPEDLEWLQTCYTCGRVACSCLFEGSFQFSMADDAPNSKSDDPTEPLSKDAPDSDDINTSAPQDAVPVAMPLDPSGLAEQPPARVPRSKSTRTRIGDFARAALENSFVRNQYPKKKEVTSLHTVTQLSKAAIRNWFSNARSRKTRPTPTSCDGRANRLSRASLESLDRSSPKGSNISLERWFEAPDPHLSTAAAASISYLPTWTSNIPVVVPIGSFKNDGLPKQQTNRNTSTRRAGSASSRGSGRSSASRGSCTSVDSRGSRRGRRQWKQNMRQARSMSCDQEEMSQGSHEEKSANYKRQTFFCTWATCNKTFATAFEWSRHEQAIHYCPFRWVCLYEAERSDIEFERFNRCKYIPEDQRVFWRSDQLAQHVKRIHNVRLTQTIERSWRSENPAFDSIHLACGFCGHLSPNWKERVSHVKACILRGAKKEQWSFRRKVPVWACQRLIHPEGFPVRLRDEDTAQACILCDKPLLDSEIPTHAEIHRLSSCSNQPYSTMDGLVEHLRLQHGATGTIWQNPGVLQLYLYNTECPQPSVA</sequence>
<gene>
    <name evidence="1" type="ORF">OPT61_g2994</name>
</gene>
<protein>
    <submittedName>
        <fullName evidence="1">Uncharacterized protein</fullName>
    </submittedName>
</protein>
<dbReference type="EMBL" id="JAPHNI010000145">
    <property type="protein sequence ID" value="KAJ8115344.1"/>
    <property type="molecule type" value="Genomic_DNA"/>
</dbReference>
<reference evidence="1" key="1">
    <citation type="submission" date="2022-11" db="EMBL/GenBank/DDBJ databases">
        <title>Genome Sequence of Boeremia exigua.</title>
        <authorList>
            <person name="Buettner E."/>
        </authorList>
    </citation>
    <scope>NUCLEOTIDE SEQUENCE</scope>
    <source>
        <strain evidence="1">CU02</strain>
    </source>
</reference>
<proteinExistence type="predicted"/>